<comment type="caution">
    <text evidence="11">The sequence shown here is derived from an EMBL/GenBank/DDBJ whole genome shotgun (WGS) entry which is preliminary data.</text>
</comment>
<dbReference type="GO" id="GO:0005975">
    <property type="term" value="P:carbohydrate metabolic process"/>
    <property type="evidence" value="ECO:0007669"/>
    <property type="project" value="InterPro"/>
</dbReference>
<feature type="domain" description="Alpha-D-phosphohexomutase alpha/beta/alpha" evidence="9">
    <location>
        <begin position="162"/>
        <end position="262"/>
    </location>
</feature>
<dbReference type="FunFam" id="3.40.120.10:FF:000028">
    <property type="entry name" value="GlcNAc phosphomutase"/>
    <property type="match status" value="1"/>
</dbReference>
<reference evidence="11 12" key="1">
    <citation type="submission" date="2014-02" db="EMBL/GenBank/DDBJ databases">
        <title>Vibrio fortis Dalian14 Genome Sequencing.</title>
        <authorList>
            <person name="Wang Y."/>
            <person name="Song L."/>
            <person name="Liu G."/>
            <person name="Ding J."/>
        </authorList>
    </citation>
    <scope>NUCLEOTIDE SEQUENCE [LARGE SCALE GENOMIC DNA]</scope>
    <source>
        <strain evidence="11 12">Dalian14</strain>
    </source>
</reference>
<dbReference type="GO" id="GO:0008973">
    <property type="term" value="F:phosphopentomutase activity"/>
    <property type="evidence" value="ECO:0007669"/>
    <property type="project" value="TreeGrafter"/>
</dbReference>
<organism evidence="11 12">
    <name type="scientific">Vibrio fortis</name>
    <dbReference type="NCBI Taxonomy" id="212667"/>
    <lineage>
        <taxon>Bacteria</taxon>
        <taxon>Pseudomonadati</taxon>
        <taxon>Pseudomonadota</taxon>
        <taxon>Gammaproteobacteria</taxon>
        <taxon>Vibrionales</taxon>
        <taxon>Vibrionaceae</taxon>
        <taxon>Vibrio</taxon>
    </lineage>
</organism>
<dbReference type="Pfam" id="PF02879">
    <property type="entry name" value="PGM_PMM_II"/>
    <property type="match status" value="1"/>
</dbReference>
<dbReference type="SUPFAM" id="SSF53738">
    <property type="entry name" value="Phosphoglucomutase, first 3 domains"/>
    <property type="match status" value="2"/>
</dbReference>
<proteinExistence type="inferred from homology"/>
<accession>A0A066UKV1</accession>
<dbReference type="CDD" id="cd05800">
    <property type="entry name" value="PGM_like2"/>
    <property type="match status" value="1"/>
</dbReference>
<evidence type="ECO:0000256" key="3">
    <source>
        <dbReference type="ARBA" id="ARBA00022553"/>
    </source>
</evidence>
<feature type="domain" description="Alpha-D-phosphohexomutase alpha/beta/alpha" evidence="8">
    <location>
        <begin position="2"/>
        <end position="137"/>
    </location>
</feature>
<evidence type="ECO:0000259" key="8">
    <source>
        <dbReference type="Pfam" id="PF02878"/>
    </source>
</evidence>
<keyword evidence="3" id="KW-0597">Phosphoprotein</keyword>
<keyword evidence="12" id="KW-1185">Reference proteome</keyword>
<keyword evidence="5" id="KW-0460">Magnesium</keyword>
<dbReference type="Proteomes" id="UP000027219">
    <property type="component" value="Unassembled WGS sequence"/>
</dbReference>
<comment type="similarity">
    <text evidence="2">Belongs to the phosphohexose mutase family.</text>
</comment>
<dbReference type="GO" id="GO:0046872">
    <property type="term" value="F:metal ion binding"/>
    <property type="evidence" value="ECO:0007669"/>
    <property type="project" value="UniProtKB-KW"/>
</dbReference>
<comment type="cofactor">
    <cofactor evidence="1">
        <name>Mg(2+)</name>
        <dbReference type="ChEBI" id="CHEBI:18420"/>
    </cofactor>
</comment>
<name>A0A066UKV1_9VIBR</name>
<evidence type="ECO:0000256" key="1">
    <source>
        <dbReference type="ARBA" id="ARBA00001946"/>
    </source>
</evidence>
<dbReference type="InterPro" id="IPR005844">
    <property type="entry name" value="A-D-PHexomutase_a/b/a-I"/>
</dbReference>
<dbReference type="Gene3D" id="3.40.120.10">
    <property type="entry name" value="Alpha-D-Glucose-1,6-Bisphosphate, subunit A, domain 3"/>
    <property type="match status" value="3"/>
</dbReference>
<feature type="domain" description="Alpha-D-phosphohexomutase C-terminal" evidence="7">
    <location>
        <begin position="421"/>
        <end position="464"/>
    </location>
</feature>
<dbReference type="InterPro" id="IPR016055">
    <property type="entry name" value="A-D-PHexomutase_a/b/a-I/II/III"/>
</dbReference>
<evidence type="ECO:0000313" key="11">
    <source>
        <dbReference type="EMBL" id="KDN28066.1"/>
    </source>
</evidence>
<evidence type="ECO:0000256" key="2">
    <source>
        <dbReference type="ARBA" id="ARBA00010231"/>
    </source>
</evidence>
<dbReference type="PRINTS" id="PR00509">
    <property type="entry name" value="PGMPMM"/>
</dbReference>
<evidence type="ECO:0000256" key="4">
    <source>
        <dbReference type="ARBA" id="ARBA00022723"/>
    </source>
</evidence>
<dbReference type="PANTHER" id="PTHR45745:SF1">
    <property type="entry name" value="PHOSPHOGLUCOMUTASE 2B-RELATED"/>
    <property type="match status" value="1"/>
</dbReference>
<dbReference type="SUPFAM" id="SSF55957">
    <property type="entry name" value="Phosphoglucomutase, C-terminal domain"/>
    <property type="match status" value="1"/>
</dbReference>
<dbReference type="InterPro" id="IPR036900">
    <property type="entry name" value="A-D-PHexomutase_C_sf"/>
</dbReference>
<dbReference type="Pfam" id="PF00408">
    <property type="entry name" value="PGM_PMM_IV"/>
    <property type="match status" value="1"/>
</dbReference>
<feature type="domain" description="Alpha-D-phosphohexomutase alpha/beta/alpha" evidence="10">
    <location>
        <begin position="267"/>
        <end position="378"/>
    </location>
</feature>
<evidence type="ECO:0000313" key="12">
    <source>
        <dbReference type="Proteomes" id="UP000027219"/>
    </source>
</evidence>
<dbReference type="STRING" id="212667.VFDL14_16010"/>
<evidence type="ECO:0000259" key="9">
    <source>
        <dbReference type="Pfam" id="PF02879"/>
    </source>
</evidence>
<evidence type="ECO:0000256" key="5">
    <source>
        <dbReference type="ARBA" id="ARBA00022842"/>
    </source>
</evidence>
<dbReference type="InterPro" id="IPR005841">
    <property type="entry name" value="Alpha-D-phosphohexomutase_SF"/>
</dbReference>
<keyword evidence="6" id="KW-0413">Isomerase</keyword>
<evidence type="ECO:0000259" key="7">
    <source>
        <dbReference type="Pfam" id="PF00408"/>
    </source>
</evidence>
<dbReference type="InterPro" id="IPR005843">
    <property type="entry name" value="A-D-PHexomutase_C"/>
</dbReference>
<evidence type="ECO:0000259" key="10">
    <source>
        <dbReference type="Pfam" id="PF02880"/>
    </source>
</evidence>
<sequence>MIKFGTGGWRAFIGEEFTRDNVRLVAQALANIINDEDAAQNGFVIGYDRRFLSDKAACWFAEVLAANNIKVSFIDKFVPTPIVMFQAKEMGCTYSACITASHNPADYNGIKVFIEGGRDADEIITEKIEQQIATLTSEDVVRVDFEQALNDKEIEIINPMNDFVDSIINFIDIDAIKKANLRVLIDPMFGVAKNALQTVLINGRCDVDVINDGKNPDFGGLMPSPSAATLYRLKHLVAAEGYDIGIGTDGDADRLGIIDEKGNFIHPNEVLLLLYYYLLEYKGWKGSVVRNIATTHLLDKVAADHGEKSFEVPVGFKHISSQMEADDSLIGGESSGGLTIRGHIKGKDGVFASSLLVEMISVTGKKLSELLDEIYSKYGYAYTAEGDCTFKPSQKEALYTKIYVEKQLPEFEYEIEKVSYEDGAKVYFKNGGWVIARFSGTEPLLRIFAEMEDKDTAERVLQNMKAFLSL</sequence>
<gene>
    <name evidence="11" type="ORF">VFDL14_16010</name>
</gene>
<dbReference type="RefSeq" id="WP_032551513.1">
    <property type="nucleotide sequence ID" value="NZ_JBEEAX010000002.1"/>
</dbReference>
<keyword evidence="4" id="KW-0479">Metal-binding</keyword>
<dbReference type="AlphaFoldDB" id="A0A066UKV1"/>
<dbReference type="GO" id="GO:0006166">
    <property type="term" value="P:purine ribonucleoside salvage"/>
    <property type="evidence" value="ECO:0007669"/>
    <property type="project" value="TreeGrafter"/>
</dbReference>
<dbReference type="InterPro" id="IPR005845">
    <property type="entry name" value="A-D-PHexomutase_a/b/a-II"/>
</dbReference>
<evidence type="ECO:0000256" key="6">
    <source>
        <dbReference type="ARBA" id="ARBA00023235"/>
    </source>
</evidence>
<protein>
    <submittedName>
        <fullName evidence="11">Phosphomutase</fullName>
    </submittedName>
</protein>
<dbReference type="InterPro" id="IPR005846">
    <property type="entry name" value="A-D-PHexomutase_a/b/a-III"/>
</dbReference>
<dbReference type="Pfam" id="PF02880">
    <property type="entry name" value="PGM_PMM_III"/>
    <property type="match status" value="1"/>
</dbReference>
<dbReference type="Pfam" id="PF02878">
    <property type="entry name" value="PGM_PMM_I"/>
    <property type="match status" value="1"/>
</dbReference>
<dbReference type="PANTHER" id="PTHR45745">
    <property type="entry name" value="PHOSPHOMANNOMUTASE 45A"/>
    <property type="match status" value="1"/>
</dbReference>
<dbReference type="Gene3D" id="3.30.310.50">
    <property type="entry name" value="Alpha-D-phosphohexomutase, C-terminal domain"/>
    <property type="match status" value="1"/>
</dbReference>
<dbReference type="EMBL" id="JFFR01000023">
    <property type="protein sequence ID" value="KDN28066.1"/>
    <property type="molecule type" value="Genomic_DNA"/>
</dbReference>
<dbReference type="OrthoDB" id="9803322at2"/>